<comment type="similarity">
    <text evidence="1">Belongs to the phosphoglycerate mutase family. BPG-dependent PGAM subfamily.</text>
</comment>
<feature type="binding site" evidence="6">
    <location>
        <begin position="7"/>
        <end position="14"/>
    </location>
    <ligand>
        <name>substrate</name>
    </ligand>
</feature>
<dbReference type="GO" id="GO:0004619">
    <property type="term" value="F:phosphoglycerate mutase activity"/>
    <property type="evidence" value="ECO:0007669"/>
    <property type="project" value="UniProtKB-EC"/>
</dbReference>
<keyword evidence="3" id="KW-0324">Glycolysis</keyword>
<dbReference type="GO" id="GO:0006096">
    <property type="term" value="P:glycolytic process"/>
    <property type="evidence" value="ECO:0007669"/>
    <property type="project" value="UniProtKB-KW"/>
</dbReference>
<evidence type="ECO:0000256" key="5">
    <source>
        <dbReference type="PIRSR" id="PIRSR613078-1"/>
    </source>
</evidence>
<dbReference type="Proteomes" id="UP000683246">
    <property type="component" value="Chromosome"/>
</dbReference>
<reference evidence="7" key="1">
    <citation type="submission" date="2020-07" db="EMBL/GenBank/DDBJ databases">
        <title>Vallitalea pronyensis genome.</title>
        <authorList>
            <person name="Postec A."/>
        </authorList>
    </citation>
    <scope>NUCLEOTIDE SEQUENCE</scope>
    <source>
        <strain evidence="7">FatNI3</strain>
    </source>
</reference>
<dbReference type="PIRSF" id="PIRSF000709">
    <property type="entry name" value="6PFK_2-Ptase"/>
    <property type="match status" value="1"/>
</dbReference>
<dbReference type="CDD" id="cd07067">
    <property type="entry name" value="HP_PGM_like"/>
    <property type="match status" value="1"/>
</dbReference>
<dbReference type="RefSeq" id="WP_212695823.1">
    <property type="nucleotide sequence ID" value="NZ_CP058649.1"/>
</dbReference>
<proteinExistence type="inferred from homology"/>
<dbReference type="SMART" id="SM00855">
    <property type="entry name" value="PGAM"/>
    <property type="match status" value="1"/>
</dbReference>
<dbReference type="EMBL" id="CP058649">
    <property type="protein sequence ID" value="QUI25123.1"/>
    <property type="molecule type" value="Genomic_DNA"/>
</dbReference>
<dbReference type="SUPFAM" id="SSF53254">
    <property type="entry name" value="Phosphoglycerate mutase-like"/>
    <property type="match status" value="1"/>
</dbReference>
<evidence type="ECO:0000256" key="1">
    <source>
        <dbReference type="ARBA" id="ARBA00006717"/>
    </source>
</evidence>
<feature type="binding site" evidence="6">
    <location>
        <begin position="81"/>
        <end position="84"/>
    </location>
    <ligand>
        <name>substrate</name>
    </ligand>
</feature>
<dbReference type="InterPro" id="IPR013078">
    <property type="entry name" value="His_Pase_superF_clade-1"/>
</dbReference>
<evidence type="ECO:0000256" key="3">
    <source>
        <dbReference type="ARBA" id="ARBA00023152"/>
    </source>
</evidence>
<evidence type="ECO:0000256" key="2">
    <source>
        <dbReference type="ARBA" id="ARBA00012028"/>
    </source>
</evidence>
<dbReference type="PANTHER" id="PTHR11931">
    <property type="entry name" value="PHOSPHOGLYCERATE MUTASE"/>
    <property type="match status" value="1"/>
</dbReference>
<feature type="active site" description="Tele-phosphohistidine intermediate" evidence="5">
    <location>
        <position position="8"/>
    </location>
</feature>
<protein>
    <recommendedName>
        <fullName evidence="2">phosphoglycerate mutase (2,3-diphosphoglycerate-dependent)</fullName>
        <ecNumber evidence="2">5.4.2.11</ecNumber>
    </recommendedName>
</protein>
<dbReference type="PROSITE" id="PS00175">
    <property type="entry name" value="PG_MUTASE"/>
    <property type="match status" value="1"/>
</dbReference>
<accession>A0A8J8SJ25</accession>
<evidence type="ECO:0000256" key="6">
    <source>
        <dbReference type="PIRSR" id="PIRSR613078-2"/>
    </source>
</evidence>
<dbReference type="AlphaFoldDB" id="A0A8J8SJ25"/>
<organism evidence="7 8">
    <name type="scientific">Vallitalea pronyensis</name>
    <dbReference type="NCBI Taxonomy" id="1348613"/>
    <lineage>
        <taxon>Bacteria</taxon>
        <taxon>Bacillati</taxon>
        <taxon>Bacillota</taxon>
        <taxon>Clostridia</taxon>
        <taxon>Lachnospirales</taxon>
        <taxon>Vallitaleaceae</taxon>
        <taxon>Vallitalea</taxon>
    </lineage>
</organism>
<evidence type="ECO:0000256" key="4">
    <source>
        <dbReference type="ARBA" id="ARBA00023235"/>
    </source>
</evidence>
<gene>
    <name evidence="7" type="ORF">HZI73_23740</name>
</gene>
<feature type="active site" description="Proton donor/acceptor" evidence="5">
    <location>
        <position position="81"/>
    </location>
</feature>
<evidence type="ECO:0000313" key="7">
    <source>
        <dbReference type="EMBL" id="QUI25123.1"/>
    </source>
</evidence>
<dbReference type="InterPro" id="IPR005952">
    <property type="entry name" value="Phosphogly_mut1"/>
</dbReference>
<evidence type="ECO:0000313" key="8">
    <source>
        <dbReference type="Proteomes" id="UP000683246"/>
    </source>
</evidence>
<sequence>MNFILIRHGETHANVEKRIYGVSHSPFTDHGKQQIKGILQYIQHKSVDCIYTSPMERTQVMASEMVKHLGVSLEVVYALGEMNYGIFEGLTPDEAMDKYPKEYVLFMKEYEAYVIPNGENSMDFDQRVMSFLDKIKDEEGTCICVTHGGVMRIAVMHLLGLSSEERWHFKIEPGMIMELEYNKGYGRLIHMITPY</sequence>
<feature type="binding site" evidence="6">
    <location>
        <position position="57"/>
    </location>
    <ligand>
        <name>substrate</name>
    </ligand>
</feature>
<dbReference type="InterPro" id="IPR001345">
    <property type="entry name" value="PG/BPGM_mutase_AS"/>
</dbReference>
<keyword evidence="8" id="KW-1185">Reference proteome</keyword>
<keyword evidence="4" id="KW-0413">Isomerase</keyword>
<dbReference type="KEGG" id="vpy:HZI73_23740"/>
<dbReference type="Pfam" id="PF00300">
    <property type="entry name" value="His_Phos_1"/>
    <property type="match status" value="1"/>
</dbReference>
<dbReference type="Gene3D" id="3.40.50.1240">
    <property type="entry name" value="Phosphoglycerate mutase-like"/>
    <property type="match status" value="1"/>
</dbReference>
<dbReference type="EC" id="5.4.2.11" evidence="2"/>
<dbReference type="InterPro" id="IPR029033">
    <property type="entry name" value="His_PPase_superfam"/>
</dbReference>
<name>A0A8J8SJ25_9FIRM</name>